<dbReference type="GO" id="GO:0004325">
    <property type="term" value="F:ferrochelatase activity"/>
    <property type="evidence" value="ECO:0007669"/>
    <property type="project" value="InterPro"/>
</dbReference>
<comment type="caution">
    <text evidence="1">The sequence shown here is derived from an EMBL/GenBank/DDBJ whole genome shotgun (WGS) entry which is preliminary data.</text>
</comment>
<dbReference type="InterPro" id="IPR001015">
    <property type="entry name" value="Ferrochelatase"/>
</dbReference>
<dbReference type="PANTHER" id="PTHR11108">
    <property type="entry name" value="FERROCHELATASE"/>
    <property type="match status" value="1"/>
</dbReference>
<dbReference type="NCBIfam" id="TIGR00109">
    <property type="entry name" value="hemH"/>
    <property type="match status" value="1"/>
</dbReference>
<proteinExistence type="predicted"/>
<name>J9FHP7_9ZZZZ</name>
<reference evidence="1" key="1">
    <citation type="journal article" date="2012" name="PLoS ONE">
        <title>Gene sets for utilization of primary and secondary nutrition supplies in the distal gut of endangered iberian lynx.</title>
        <authorList>
            <person name="Alcaide M."/>
            <person name="Messina E."/>
            <person name="Richter M."/>
            <person name="Bargiela R."/>
            <person name="Peplies J."/>
            <person name="Huws S.A."/>
            <person name="Newbold C.J."/>
            <person name="Golyshin P.N."/>
            <person name="Simon M.A."/>
            <person name="Lopez G."/>
            <person name="Yakimov M.M."/>
            <person name="Ferrer M."/>
        </authorList>
    </citation>
    <scope>NUCLEOTIDE SEQUENCE</scope>
</reference>
<dbReference type="CDD" id="cd03411">
    <property type="entry name" value="Ferrochelatase_N"/>
    <property type="match status" value="1"/>
</dbReference>
<evidence type="ECO:0000313" key="1">
    <source>
        <dbReference type="EMBL" id="EJW89157.1"/>
    </source>
</evidence>
<dbReference type="SUPFAM" id="SSF53800">
    <property type="entry name" value="Chelatase"/>
    <property type="match status" value="1"/>
</dbReference>
<dbReference type="EMBL" id="AMCI01009662">
    <property type="protein sequence ID" value="EJW89157.1"/>
    <property type="molecule type" value="Genomic_DNA"/>
</dbReference>
<dbReference type="GO" id="GO:0006783">
    <property type="term" value="P:heme biosynthetic process"/>
    <property type="evidence" value="ECO:0007669"/>
    <property type="project" value="InterPro"/>
</dbReference>
<dbReference type="Gene3D" id="3.40.50.1400">
    <property type="match status" value="1"/>
</dbReference>
<sequence>MSNVFFMTQQAKTAVLLINTGSPDQPTTQSVREYLSRFLADPRLVELPRWKWWPILHGIILRTRPSKTAARYQKVWLPEGSPLVVYTEHAARKLDQAMTLKHPHVRVYCAMCYGHPSLEEVVRQMQDDRIERLLVMPLFAQYAPQTSASCFDALAHQFEKSRNIPALRMMHDYHDHPAYIEALKSHIEAYWAQHGKPMLEGGKLLMSFHGVPKSCTEKKGMFTRSSAAEQPNVWLKRCILIRRIGLYLFSPGSVEKSGCNRIPLI</sequence>
<dbReference type="InterPro" id="IPR033659">
    <property type="entry name" value="Ferrochelatase_N"/>
</dbReference>
<organism evidence="1">
    <name type="scientific">gut metagenome</name>
    <dbReference type="NCBI Taxonomy" id="749906"/>
    <lineage>
        <taxon>unclassified sequences</taxon>
        <taxon>metagenomes</taxon>
        <taxon>organismal metagenomes</taxon>
    </lineage>
</organism>
<gene>
    <name evidence="1" type="ORF">EVA_22736</name>
</gene>
<dbReference type="AlphaFoldDB" id="J9FHP7"/>
<accession>J9FHP7</accession>
<dbReference type="Pfam" id="PF00762">
    <property type="entry name" value="Ferrochelatase"/>
    <property type="match status" value="1"/>
</dbReference>
<protein>
    <submittedName>
        <fullName evidence="1">Ferrochelatase</fullName>
    </submittedName>
</protein>
<dbReference type="PANTHER" id="PTHR11108:SF1">
    <property type="entry name" value="FERROCHELATASE, MITOCHONDRIAL"/>
    <property type="match status" value="1"/>
</dbReference>